<feature type="transmembrane region" description="Helical" evidence="11">
    <location>
        <begin position="89"/>
        <end position="111"/>
    </location>
</feature>
<dbReference type="InterPro" id="IPR038770">
    <property type="entry name" value="Na+/solute_symporter_sf"/>
</dbReference>
<dbReference type="InterPro" id="IPR003148">
    <property type="entry name" value="RCK_N"/>
</dbReference>
<feature type="transmembrane region" description="Helical" evidence="11">
    <location>
        <begin position="328"/>
        <end position="350"/>
    </location>
</feature>
<dbReference type="PANTHER" id="PTHR46157">
    <property type="entry name" value="K(+) EFFLUX ANTIPORTER 3, CHLOROPLASTIC"/>
    <property type="match status" value="1"/>
</dbReference>
<evidence type="ECO:0000256" key="8">
    <source>
        <dbReference type="ARBA" id="ARBA00022989"/>
    </source>
</evidence>
<keyword evidence="4" id="KW-0050">Antiport</keyword>
<evidence type="ECO:0000256" key="11">
    <source>
        <dbReference type="SAM" id="Phobius"/>
    </source>
</evidence>
<sequence>MIRTSLSAFGEILILLVISVTSIALFRRLGLAPILAYLFAGILAGPSVFELFSDTHQISLVGELGIVFLLFSLGLEFSVPRLIAMRNMVFGVGLSQVILTLLVGFTLVFLLGLNWQASLAVSCVIALSSTAIVIKQLTENAKLQTHKGQLSVSVLLFQDLAVVPMLIVLPIIAGASDVGLTTSLLIALLKGFFVFVLMMAAGKWVLPRIFNEIAQARSDELFVLTTILVALLTGAITQLFGLSMALGAFLAGMMLGESQYKHQLEADIRPFKDVLMGLFFISVGMQFDIFVLADIWYWLLLSVLAIIAVKVLIIQAVIRLFGYNKSDAWASGIMLCQVGEFGFVLSALSLEHGLIDSFVASIMMGVGVISMGITPFLINHAEHLSYWINDKNPLTVNPEESLEPSDLTDHVVICGFGRVGQTVSRFLKMESIPFIALDVDPTRVKEARAASEQVRFGDARKLAILSSVNIQTAQLVIIAFDDLPRAITIINLVKQHAPQAKILVRTHADDYLQELIKAGADEVIPETLEGSLMLVSHVLFHSGVPVKRIFGRVRRERKNHYNGLHGFFRGDTSKTDSDEIEYLHAVTLPKNAFAIGYKLNELDLPLRKVEVNSIRRNNQDFNNPEPNIRLKAGDVLVLLGSPHKAERAEKYLLEGR</sequence>
<dbReference type="InterPro" id="IPR036721">
    <property type="entry name" value="RCK_C_sf"/>
</dbReference>
<evidence type="ECO:0000256" key="3">
    <source>
        <dbReference type="ARBA" id="ARBA00022448"/>
    </source>
</evidence>
<feature type="transmembrane region" description="Helical" evidence="11">
    <location>
        <begin position="357"/>
        <end position="378"/>
    </location>
</feature>
<feature type="transmembrane region" description="Helical" evidence="11">
    <location>
        <begin position="178"/>
        <end position="200"/>
    </location>
</feature>
<dbReference type="InterPro" id="IPR036291">
    <property type="entry name" value="NAD(P)-bd_dom_sf"/>
</dbReference>
<dbReference type="PROSITE" id="PS51201">
    <property type="entry name" value="RCK_N"/>
    <property type="match status" value="1"/>
</dbReference>
<feature type="domain" description="RCK C-terminal" evidence="13">
    <location>
        <begin position="571"/>
        <end position="654"/>
    </location>
</feature>
<dbReference type="Gene3D" id="3.40.50.720">
    <property type="entry name" value="NAD(P)-binding Rossmann-like Domain"/>
    <property type="match status" value="1"/>
</dbReference>
<dbReference type="PROSITE" id="PS51202">
    <property type="entry name" value="RCK_C"/>
    <property type="match status" value="1"/>
</dbReference>
<evidence type="ECO:0000256" key="6">
    <source>
        <dbReference type="ARBA" id="ARBA00022692"/>
    </source>
</evidence>
<keyword evidence="15" id="KW-1185">Reference proteome</keyword>
<dbReference type="EMBL" id="CP109965">
    <property type="protein sequence ID" value="WAJ69545.1"/>
    <property type="molecule type" value="Genomic_DNA"/>
</dbReference>
<feature type="transmembrane region" description="Helical" evidence="11">
    <location>
        <begin position="274"/>
        <end position="292"/>
    </location>
</feature>
<evidence type="ECO:0000259" key="13">
    <source>
        <dbReference type="PROSITE" id="PS51202"/>
    </source>
</evidence>
<evidence type="ECO:0000256" key="7">
    <source>
        <dbReference type="ARBA" id="ARBA00022958"/>
    </source>
</evidence>
<dbReference type="SUPFAM" id="SSF51735">
    <property type="entry name" value="NAD(P)-binding Rossmann-fold domains"/>
    <property type="match status" value="1"/>
</dbReference>
<evidence type="ECO:0000313" key="15">
    <source>
        <dbReference type="Proteomes" id="UP001163726"/>
    </source>
</evidence>
<keyword evidence="6 11" id="KW-0812">Transmembrane</keyword>
<dbReference type="Pfam" id="PF00999">
    <property type="entry name" value="Na_H_Exchanger"/>
    <property type="match status" value="1"/>
</dbReference>
<dbReference type="Pfam" id="PF02080">
    <property type="entry name" value="TrkA_C"/>
    <property type="match status" value="1"/>
</dbReference>
<evidence type="ECO:0000256" key="10">
    <source>
        <dbReference type="ARBA" id="ARBA00023136"/>
    </source>
</evidence>
<dbReference type="Gene3D" id="1.20.1530.20">
    <property type="match status" value="1"/>
</dbReference>
<dbReference type="SUPFAM" id="SSF116726">
    <property type="entry name" value="TrkA C-terminal domain-like"/>
    <property type="match status" value="1"/>
</dbReference>
<feature type="transmembrane region" description="Helical" evidence="11">
    <location>
        <begin position="58"/>
        <end position="77"/>
    </location>
</feature>
<organism evidence="14 15">
    <name type="scientific">Catenovulum adriaticum</name>
    <dbReference type="NCBI Taxonomy" id="2984846"/>
    <lineage>
        <taxon>Bacteria</taxon>
        <taxon>Pseudomonadati</taxon>
        <taxon>Pseudomonadota</taxon>
        <taxon>Gammaproteobacteria</taxon>
        <taxon>Alteromonadales</taxon>
        <taxon>Alteromonadaceae</taxon>
        <taxon>Catenovulum</taxon>
    </lineage>
</organism>
<dbReference type="Proteomes" id="UP001163726">
    <property type="component" value="Chromosome"/>
</dbReference>
<evidence type="ECO:0000256" key="4">
    <source>
        <dbReference type="ARBA" id="ARBA00022449"/>
    </source>
</evidence>
<dbReference type="InterPro" id="IPR006153">
    <property type="entry name" value="Cation/H_exchanger_TM"/>
</dbReference>
<feature type="transmembrane region" description="Helical" evidence="11">
    <location>
        <begin position="34"/>
        <end position="52"/>
    </location>
</feature>
<name>A0ABY7AIY2_9ALTE</name>
<accession>A0ABY7AIY2</accession>
<dbReference type="InterPro" id="IPR004771">
    <property type="entry name" value="K/H_exchanger"/>
</dbReference>
<dbReference type="NCBIfam" id="TIGR00932">
    <property type="entry name" value="2a37"/>
    <property type="match status" value="1"/>
</dbReference>
<evidence type="ECO:0000256" key="5">
    <source>
        <dbReference type="ARBA" id="ARBA00022538"/>
    </source>
</evidence>
<comment type="similarity">
    <text evidence="2">Belongs to the monovalent cation:proton antiporter 2 (CPA2) transporter (TC 2.A.37) family.</text>
</comment>
<evidence type="ECO:0000259" key="12">
    <source>
        <dbReference type="PROSITE" id="PS51201"/>
    </source>
</evidence>
<keyword evidence="9" id="KW-0406">Ion transport</keyword>
<dbReference type="Pfam" id="PF02254">
    <property type="entry name" value="TrkA_N"/>
    <property type="match status" value="1"/>
</dbReference>
<evidence type="ECO:0000313" key="14">
    <source>
        <dbReference type="EMBL" id="WAJ69545.1"/>
    </source>
</evidence>
<keyword evidence="7" id="KW-0630">Potassium</keyword>
<reference evidence="14" key="1">
    <citation type="submission" date="2022-10" db="EMBL/GenBank/DDBJ databases">
        <title>Catenovulum adriacola sp. nov. isolated in the Harbour of Susak.</title>
        <authorList>
            <person name="Schoch T."/>
            <person name="Reich S.J."/>
            <person name="Stoeferle S."/>
            <person name="Flaiz M."/>
            <person name="Kazda M."/>
            <person name="Riedel C.U."/>
            <person name="Duerre P."/>
        </authorList>
    </citation>
    <scope>NUCLEOTIDE SEQUENCE</scope>
    <source>
        <strain evidence="14">TS8</strain>
    </source>
</reference>
<evidence type="ECO:0000256" key="2">
    <source>
        <dbReference type="ARBA" id="ARBA00005551"/>
    </source>
</evidence>
<evidence type="ECO:0000256" key="1">
    <source>
        <dbReference type="ARBA" id="ARBA00004141"/>
    </source>
</evidence>
<comment type="subcellular location">
    <subcellularLocation>
        <location evidence="1">Membrane</location>
        <topology evidence="1">Multi-pass membrane protein</topology>
    </subcellularLocation>
</comment>
<feature type="transmembrane region" description="Helical" evidence="11">
    <location>
        <begin position="150"/>
        <end position="172"/>
    </location>
</feature>
<proteinExistence type="inferred from homology"/>
<protein>
    <submittedName>
        <fullName evidence="14">Monovalent cation:proton antiporter-2 (CPA2) family protein</fullName>
    </submittedName>
</protein>
<evidence type="ECO:0000256" key="9">
    <source>
        <dbReference type="ARBA" id="ARBA00023065"/>
    </source>
</evidence>
<keyword evidence="3" id="KW-0813">Transport</keyword>
<feature type="transmembrane region" description="Helical" evidence="11">
    <location>
        <begin position="221"/>
        <end position="254"/>
    </location>
</feature>
<dbReference type="InterPro" id="IPR006037">
    <property type="entry name" value="RCK_C"/>
</dbReference>
<dbReference type="Gene3D" id="3.30.70.1450">
    <property type="entry name" value="Regulator of K+ conductance, C-terminal domain"/>
    <property type="match status" value="1"/>
</dbReference>
<keyword evidence="10 11" id="KW-0472">Membrane</keyword>
<feature type="transmembrane region" description="Helical" evidence="11">
    <location>
        <begin position="6"/>
        <end position="27"/>
    </location>
</feature>
<dbReference type="PANTHER" id="PTHR46157:SF4">
    <property type="entry name" value="K(+) EFFLUX ANTIPORTER 3, CHLOROPLASTIC"/>
    <property type="match status" value="1"/>
</dbReference>
<gene>
    <name evidence="14" type="ORF">OLW01_10230</name>
</gene>
<keyword evidence="5" id="KW-0633">Potassium transport</keyword>
<feature type="domain" description="RCK N-terminal" evidence="12">
    <location>
        <begin position="408"/>
        <end position="525"/>
    </location>
</feature>
<keyword evidence="8 11" id="KW-1133">Transmembrane helix</keyword>
<feature type="transmembrane region" description="Helical" evidence="11">
    <location>
        <begin position="299"/>
        <end position="322"/>
    </location>
</feature>